<evidence type="ECO:0000259" key="3">
    <source>
        <dbReference type="SMART" id="SM00645"/>
    </source>
</evidence>
<dbReference type="Pfam" id="PF00112">
    <property type="entry name" value="Peptidase_C1"/>
    <property type="match status" value="1"/>
</dbReference>
<name>G7WMI4_METH6</name>
<reference evidence="4 5" key="1">
    <citation type="journal article" date="2012" name="PLoS ONE">
        <title>The genome characteristics and predicted function of methyl-group oxidation pathway in the obligate aceticlastic methanogens, Methanosaeta spp.</title>
        <authorList>
            <person name="Zhu J."/>
            <person name="Zheng H."/>
            <person name="Ai G."/>
            <person name="Zhang G."/>
            <person name="Liu D."/>
            <person name="Liu X."/>
            <person name="Dong X."/>
        </authorList>
    </citation>
    <scope>NUCLEOTIDE SEQUENCE [LARGE SCALE GENOMIC DNA]</scope>
    <source>
        <strain evidence="4 5">6Ac</strain>
    </source>
</reference>
<protein>
    <submittedName>
        <fullName evidence="4">Peptidase C1A, papain, putative</fullName>
    </submittedName>
</protein>
<dbReference type="AlphaFoldDB" id="G7WMI4"/>
<dbReference type="InterPro" id="IPR028994">
    <property type="entry name" value="Integrin_alpha_N"/>
</dbReference>
<dbReference type="PANTHER" id="PTHR12411">
    <property type="entry name" value="CYSTEINE PROTEASE FAMILY C1-RELATED"/>
    <property type="match status" value="1"/>
</dbReference>
<dbReference type="KEGG" id="mhi:Mhar_1111"/>
<evidence type="ECO:0000313" key="4">
    <source>
        <dbReference type="EMBL" id="AET64479.1"/>
    </source>
</evidence>
<dbReference type="GO" id="GO:0006508">
    <property type="term" value="P:proteolysis"/>
    <property type="evidence" value="ECO:0007669"/>
    <property type="project" value="InterPro"/>
</dbReference>
<dbReference type="SUPFAM" id="SSF52317">
    <property type="entry name" value="Class I glutamine amidotransferase-like"/>
    <property type="match status" value="1"/>
</dbReference>
<feature type="compositionally biased region" description="Polar residues" evidence="2">
    <location>
        <begin position="117"/>
        <end position="127"/>
    </location>
</feature>
<dbReference type="InterPro" id="IPR000169">
    <property type="entry name" value="Pept_cys_AS"/>
</dbReference>
<dbReference type="STRING" id="1110509.Mhar_1111"/>
<dbReference type="SMART" id="SM00645">
    <property type="entry name" value="Pept_C1"/>
    <property type="match status" value="1"/>
</dbReference>
<keyword evidence="5" id="KW-1185">Reference proteome</keyword>
<dbReference type="GO" id="GO:0008234">
    <property type="term" value="F:cysteine-type peptidase activity"/>
    <property type="evidence" value="ECO:0007669"/>
    <property type="project" value="InterPro"/>
</dbReference>
<gene>
    <name evidence="4" type="ordered locus">Mhar_1111</name>
</gene>
<dbReference type="Gene3D" id="3.90.70.10">
    <property type="entry name" value="Cysteine proteinases"/>
    <property type="match status" value="1"/>
</dbReference>
<dbReference type="InterPro" id="IPR038765">
    <property type="entry name" value="Papain-like_cys_pep_sf"/>
</dbReference>
<dbReference type="Proteomes" id="UP000005877">
    <property type="component" value="Chromosome"/>
</dbReference>
<dbReference type="InterPro" id="IPR013128">
    <property type="entry name" value="Peptidase_C1A"/>
</dbReference>
<dbReference type="HOGENOM" id="CLU_326441_0_0_2"/>
<accession>G7WMI4</accession>
<evidence type="ECO:0000256" key="2">
    <source>
        <dbReference type="SAM" id="MobiDB-lite"/>
    </source>
</evidence>
<feature type="region of interest" description="Disordered" evidence="2">
    <location>
        <begin position="581"/>
        <end position="620"/>
    </location>
</feature>
<dbReference type="EMBL" id="CP003117">
    <property type="protein sequence ID" value="AET64479.1"/>
    <property type="molecule type" value="Genomic_DNA"/>
</dbReference>
<dbReference type="PATRIC" id="fig|1110509.7.peg.1234"/>
<organism evidence="4 5">
    <name type="scientific">Methanothrix harundinacea (strain 6Ac)</name>
    <name type="common">Methanosaeta harundinacea</name>
    <dbReference type="NCBI Taxonomy" id="1110509"/>
    <lineage>
        <taxon>Archaea</taxon>
        <taxon>Methanobacteriati</taxon>
        <taxon>Methanobacteriota</taxon>
        <taxon>Stenosarchaea group</taxon>
        <taxon>Methanomicrobia</taxon>
        <taxon>Methanotrichales</taxon>
        <taxon>Methanotrichaceae</taxon>
        <taxon>Methanothrix</taxon>
    </lineage>
</organism>
<feature type="region of interest" description="Disordered" evidence="2">
    <location>
        <begin position="107"/>
        <end position="136"/>
    </location>
</feature>
<dbReference type="PROSITE" id="PS00139">
    <property type="entry name" value="THIOL_PROTEASE_CYS"/>
    <property type="match status" value="1"/>
</dbReference>
<proteinExistence type="inferred from homology"/>
<dbReference type="InterPro" id="IPR000668">
    <property type="entry name" value="Peptidase_C1A_C"/>
</dbReference>
<evidence type="ECO:0000313" key="5">
    <source>
        <dbReference type="Proteomes" id="UP000005877"/>
    </source>
</evidence>
<sequence length="873" mass="95209">MRMNRNGMTALIMLLLSAFLLPAGSAADGSEMSGMREAVEAAGGDWAAIEEFLLSLSPEEREKVIESYPERIAEVEDIQRSIEESGANWTAGLNPIFLLPPEDRRRLLGGLSETDGNETAQNETTPRSEVDLESPGGTFPNSFDWRNAGGFDWTTPIRNQNPCGSCWAFAVCGALESRMKIAAGNPNLQPDLSEQEILSCSPGDCSGWYLSSTSDWMLCEGTVDESCYPYLASDTAPCRGSCPDRESRRYYITDWCWVGDGPGGTINDAPLDALKEEITCCGPVATYMEVYSDFWGYSGGIYKKTTGATFEGGHFVVIVGWGYDATNGWYLICKNSWGTGWGESGWFRIKWNEVRIEDETIAHQPSRAASVLFYEGHVPMYDFQLSSGYDEWGNILAGNGYFVQSTTETPVTSNMLNCYDVVIISNPTNSFSTSELAAIKEFVGRGRVIGSGDGSWPSDDAIYLQDNERMAIGYIDWLASGEGGGLFVLGERQLSNTVANQVANLFGLKFNYDIIYDPKRYDTETYWPILGPNDDVEVLASCSLDISKDASILARATSSGYASVSMPSWDWSGSDNDAYIGGESNVTPEELNPGTMDDHSDDPMPPEDLELGAAAGEGSPGGAGLSFTGPIGIAAVDFGRKGEDTIGVFRPSNQGWYLDYNNDAVPDAIISYGLNGDKPLAGDWNGDGKDTIGVFRPSNRGWYLDYNNDAIPDKVITYGLTGDQAVAGDWNGDGKDTIGVFRPSNQWWYLDYNNDAIPDATITYGLNGDQAVAGDWNGDGKDTIGVFRPSNQQWYLDHNNDAIPDQIITYGISGDLPVVGDWNGNGKDTIGVFRPSNQGWYLDYNNDAVPDKIIIYGLGGDLPVSGDWYKKYS</sequence>
<dbReference type="SUPFAM" id="SSF54001">
    <property type="entry name" value="Cysteine proteinases"/>
    <property type="match status" value="1"/>
</dbReference>
<evidence type="ECO:0000256" key="1">
    <source>
        <dbReference type="ARBA" id="ARBA00008455"/>
    </source>
</evidence>
<dbReference type="InterPro" id="IPR039417">
    <property type="entry name" value="Peptidase_C1A_papain-like"/>
</dbReference>
<dbReference type="CDD" id="cd02248">
    <property type="entry name" value="Peptidase_C1A"/>
    <property type="match status" value="1"/>
</dbReference>
<dbReference type="InterPro" id="IPR029062">
    <property type="entry name" value="Class_I_gatase-like"/>
</dbReference>
<dbReference type="SUPFAM" id="SSF69318">
    <property type="entry name" value="Integrin alpha N-terminal domain"/>
    <property type="match status" value="1"/>
</dbReference>
<feature type="domain" description="Peptidase C1A papain C-terminal" evidence="3">
    <location>
        <begin position="139"/>
        <end position="364"/>
    </location>
</feature>
<comment type="similarity">
    <text evidence="1">Belongs to the peptidase C1 family.</text>
</comment>